<keyword evidence="2" id="KW-1133">Transmembrane helix</keyword>
<feature type="transmembrane region" description="Helical" evidence="2">
    <location>
        <begin position="514"/>
        <end position="535"/>
    </location>
</feature>
<dbReference type="SUPFAM" id="SSF49265">
    <property type="entry name" value="Fibronectin type III"/>
    <property type="match status" value="3"/>
</dbReference>
<feature type="domain" description="Fibronectin type-III" evidence="4">
    <location>
        <begin position="409"/>
        <end position="510"/>
    </location>
</feature>
<protein>
    <recommendedName>
        <fullName evidence="4">Fibronectin type-III domain-containing protein</fullName>
    </recommendedName>
</protein>
<evidence type="ECO:0000313" key="5">
    <source>
        <dbReference type="Ensembl" id="ENSMALP00000028052.1"/>
    </source>
</evidence>
<dbReference type="SMART" id="SM00060">
    <property type="entry name" value="FN3"/>
    <property type="match status" value="3"/>
</dbReference>
<dbReference type="GeneID" id="109966833"/>
<evidence type="ECO:0000256" key="1">
    <source>
        <dbReference type="SAM" id="MobiDB-lite"/>
    </source>
</evidence>
<keyword evidence="6" id="KW-1185">Reference proteome</keyword>
<dbReference type="InterPro" id="IPR036116">
    <property type="entry name" value="FN3_sf"/>
</dbReference>
<dbReference type="PANTHER" id="PTHR48483">
    <property type="entry name" value="INTERLEUKIN-27 SUBUNIT BETA"/>
    <property type="match status" value="1"/>
</dbReference>
<accession>A0A3Q3R725</accession>
<feature type="signal peptide" evidence="3">
    <location>
        <begin position="1"/>
        <end position="27"/>
    </location>
</feature>
<dbReference type="PROSITE" id="PS50853">
    <property type="entry name" value="FN3"/>
    <property type="match status" value="2"/>
</dbReference>
<name>A0A3Q3R725_MONAL</name>
<feature type="chain" id="PRO_5018758657" description="Fibronectin type-III domain-containing protein" evidence="3">
    <location>
        <begin position="28"/>
        <end position="669"/>
    </location>
</feature>
<dbReference type="PROSITE" id="PS51257">
    <property type="entry name" value="PROKAR_LIPOPROTEIN"/>
    <property type="match status" value="1"/>
</dbReference>
<evidence type="ECO:0000259" key="4">
    <source>
        <dbReference type="PROSITE" id="PS50853"/>
    </source>
</evidence>
<dbReference type="PANTHER" id="PTHR48483:SF1">
    <property type="entry name" value="INTERLEUKIN-12 RECEPTOR SUBUNIT BETA-1-RELATED"/>
    <property type="match status" value="1"/>
</dbReference>
<dbReference type="Ensembl" id="ENSMALT00000028567.1">
    <property type="protein sequence ID" value="ENSMALP00000028052.1"/>
    <property type="gene ID" value="ENSMALG00000019457.1"/>
</dbReference>
<dbReference type="InterPro" id="IPR013783">
    <property type="entry name" value="Ig-like_fold"/>
</dbReference>
<reference evidence="5" key="1">
    <citation type="submission" date="2025-08" db="UniProtKB">
        <authorList>
            <consortium name="Ensembl"/>
        </authorList>
    </citation>
    <scope>IDENTIFICATION</scope>
</reference>
<dbReference type="RefSeq" id="XP_020467656.1">
    <property type="nucleotide sequence ID" value="XM_020612000.1"/>
</dbReference>
<keyword evidence="2" id="KW-0812">Transmembrane</keyword>
<feature type="compositionally biased region" description="Acidic residues" evidence="1">
    <location>
        <begin position="599"/>
        <end position="609"/>
    </location>
</feature>
<evidence type="ECO:0000256" key="3">
    <source>
        <dbReference type="SAM" id="SignalP"/>
    </source>
</evidence>
<evidence type="ECO:0000256" key="2">
    <source>
        <dbReference type="SAM" id="Phobius"/>
    </source>
</evidence>
<dbReference type="Gene3D" id="2.60.40.10">
    <property type="entry name" value="Immunoglobulins"/>
    <property type="match status" value="3"/>
</dbReference>
<proteinExistence type="predicted"/>
<keyword evidence="2" id="KW-0472">Membrane</keyword>
<dbReference type="Pfam" id="PF00041">
    <property type="entry name" value="fn3"/>
    <property type="match status" value="1"/>
</dbReference>
<feature type="domain" description="Fibronectin type-III" evidence="4">
    <location>
        <begin position="121"/>
        <end position="221"/>
    </location>
</feature>
<dbReference type="CTD" id="3594"/>
<dbReference type="CDD" id="cd00063">
    <property type="entry name" value="FN3"/>
    <property type="match status" value="1"/>
</dbReference>
<dbReference type="InterPro" id="IPR003961">
    <property type="entry name" value="FN3_dom"/>
</dbReference>
<feature type="region of interest" description="Disordered" evidence="1">
    <location>
        <begin position="597"/>
        <end position="641"/>
    </location>
</feature>
<reference evidence="5" key="2">
    <citation type="submission" date="2025-09" db="UniProtKB">
        <authorList>
            <consortium name="Ensembl"/>
        </authorList>
    </citation>
    <scope>IDENTIFICATION</scope>
</reference>
<dbReference type="InterPro" id="IPR053073">
    <property type="entry name" value="IL11/IL27_subunit_beta"/>
</dbReference>
<dbReference type="AlphaFoldDB" id="A0A3Q3R725"/>
<organism evidence="5 6">
    <name type="scientific">Monopterus albus</name>
    <name type="common">Swamp eel</name>
    <dbReference type="NCBI Taxonomy" id="43700"/>
    <lineage>
        <taxon>Eukaryota</taxon>
        <taxon>Metazoa</taxon>
        <taxon>Chordata</taxon>
        <taxon>Craniata</taxon>
        <taxon>Vertebrata</taxon>
        <taxon>Euteleostomi</taxon>
        <taxon>Actinopterygii</taxon>
        <taxon>Neopterygii</taxon>
        <taxon>Teleostei</taxon>
        <taxon>Neoteleostei</taxon>
        <taxon>Acanthomorphata</taxon>
        <taxon>Anabantaria</taxon>
        <taxon>Synbranchiformes</taxon>
        <taxon>Synbranchidae</taxon>
        <taxon>Monopterus</taxon>
    </lineage>
</organism>
<keyword evidence="3" id="KW-0732">Signal</keyword>
<dbReference type="STRING" id="43700.ENSMALP00000028052"/>
<dbReference type="Proteomes" id="UP000261600">
    <property type="component" value="Unplaced"/>
</dbReference>
<sequence length="669" mass="75366">METLKCCISLYGYVMFLFLTTLSTGSACEAPSSPQCFRKNVAATEYMCEWSMNTTESDVTFDLYIDKKKFRGIKKTWLEITEEELIKSRPVNISVEAHEGSSSCTSPIRTVVLQHTVKYEVPQNISVSWSTNNLSLIWNAAEKHPAAAEVWFRPDERPTESWGRILTNATYRYTTYKTLVYQVTVVNLLKHTPYHVRIRHRSTQALNSLWSNWSPVVMVPTEIEHEPEVNMTTTHLNGTRKVTLTWKPMPHAAAIGGVTYILNDTQSSHGCPCVKKHLHNVTKHTADMYVSYSAVNISVIARNAAGYSRPAIIQVPAKPPADLKTCDQTLVKNTKNCQEWYELQDGESRPENVITLTAKTEEKHREEIKNIQLKDYIRYLYFEHKCEARKPQTVTMCLFYKKEGAPCEKPQDFIAFSETGSSANLSWRAIPLVNQRGFLTHYRLCSMKINPGDEPKDLVSSDCHNISATLTKYHLGNLTPGSKYNVSLAGVTRVGEGPEATVTIITLPETPVNVWLSLGLLIVFFLITILCAIILKRIKTNILPPVPTPVILDFEPYQPESQQMVEGKEEVHELMLLRQHPEGKSVSVDAEGTTVLQEEWGDGTAEDVENERGDSSMSGGSSDESLDSTDEVPKSSREEEIIDLEAVENEIAMLIYRNGLVFDLKTDMT</sequence>
<evidence type="ECO:0000313" key="6">
    <source>
        <dbReference type="Proteomes" id="UP000261600"/>
    </source>
</evidence>